<dbReference type="GO" id="GO:0009007">
    <property type="term" value="F:site-specific DNA-methyltransferase (adenine-specific) activity"/>
    <property type="evidence" value="ECO:0007669"/>
    <property type="project" value="UniProtKB-EC"/>
</dbReference>
<dbReference type="PROSITE" id="PS00092">
    <property type="entry name" value="N6_MTASE"/>
    <property type="match status" value="1"/>
</dbReference>
<dbReference type="SUPFAM" id="SSF53335">
    <property type="entry name" value="S-adenosyl-L-methionine-dependent methyltransferases"/>
    <property type="match status" value="1"/>
</dbReference>
<dbReference type="eggNOG" id="COG2189">
    <property type="taxonomic scope" value="Bacteria"/>
</dbReference>
<evidence type="ECO:0000256" key="3">
    <source>
        <dbReference type="ARBA" id="ARBA00022603"/>
    </source>
</evidence>
<dbReference type="InterPro" id="IPR011335">
    <property type="entry name" value="Restrct_endonuc-II-like"/>
</dbReference>
<dbReference type="PANTHER" id="PTHR38590:SF1">
    <property type="entry name" value="BLL0828 PROTEIN"/>
    <property type="match status" value="1"/>
</dbReference>
<sequence length="1192" mass="131024">MSHPSPAAAGTISHPSPAGGRGAGVRAAFQPDLFSAPFENLPLREAIAFYKHERDWANRLIAGDSLLVMNSLIQKESMAGQVQMIYIDPPYGIKYGSNFQPFVNKRDVKDRRDEDLTQEPEMIKAFRDTWELGIHSYLTYLRDRLLLARELLSESGSVFVQISDENLHHVREVMDEIFGSENFIAQITFSKTSGATNLFLPGTADYLLWYGKSKEQTKYRSLYKDKTAGAEGGLAYGKVEFEDGRRRAMTASEKNDPSIVGIYGKVYRIDNLTSQSEGRQKGEGAACWFPVKFAGKDYLPSIKGRWKTNEFGMTRLLLANRLEATDAGGLYYVRYLDDFPAFPITNNWTDTGLAGFASDKRYVVETSAKVIERCLLMTTDPGDLVLDPTCGSGTTAFVAEKWGRRWITCDTSRVAVTLAKQRLLTASYDYYELKYPHEGLKGGFIYKTVPHVTLKSIANNPEIDEIYERMHPAIERALAELNAALQSPSPPAPLPPAGEGKTAEASLPPAGKGETAKASLPSAAEGGTAPPSTGEGETALPPTGEWRTTPPSAGEGRTAKASLASRGEGSESPSPAGGRAVASAVTETAGRKVWNESTSLPSPAGGRGAGGEGAEWDYIPHPPARLPEDLKRHARAMRKTATDAENLMWRLLRNRRLANAKFRRQHPIGEYIADFYCEEHGLVVELDGGQHAEQKTYDERRTAFLQSQGLTVLRFWNHQVLGETEAVLQVIWEHVARNDTLTPSPSPAYGRGENETPSPVGGGGENESPSPAGGRRVWDEGVSNPPATGDSLAPTPLPPTGEGLKEWEVPFDFPPGWPASARAPFDAFHAARQAMQRQMDASIAAHADQETLYDQPLVSKTKLRITGPFTVEAVPFPTVLALEPSPQPLFQGERDVGFVADTAVARSGETSRQARWRDELLKTGIRGKGGQILKLADLEPLPGARYVHAVGTVAEESFPSPQPLSRLRERGLDRVAVSFGPEHAALEQRQVEIAMREAGELFPLPKMLVFCAFTFDPEAAKDIDNIKGITALKVQMNTDLLTEDLKKARASNESFWLMGQPDVEVRRIPSPQPSPGGRGSDWYQVEVHGFDYFDTVTGELKSGGKKQIALWLLDTDYDNRSLFPRQVFFPMAGAKDGWYKLKKDIRAELDEDLLEQFHGTVSLPFEAGENRCIAVKIVDDRGIESLKVMALD</sequence>
<dbReference type="HOGENOM" id="CLU_007014_0_0_6"/>
<dbReference type="Pfam" id="PF04480">
    <property type="entry name" value="DUF559"/>
    <property type="match status" value="1"/>
</dbReference>
<dbReference type="GO" id="GO:0032259">
    <property type="term" value="P:methylation"/>
    <property type="evidence" value="ECO:0007669"/>
    <property type="project" value="UniProtKB-KW"/>
</dbReference>
<comment type="catalytic activity">
    <reaction evidence="6">
        <text>a 2'-deoxyadenosine in DNA + S-adenosyl-L-methionine = an N(6)-methyl-2'-deoxyadenosine in DNA + S-adenosyl-L-homocysteine + H(+)</text>
        <dbReference type="Rhea" id="RHEA:15197"/>
        <dbReference type="Rhea" id="RHEA-COMP:12418"/>
        <dbReference type="Rhea" id="RHEA-COMP:12419"/>
        <dbReference type="ChEBI" id="CHEBI:15378"/>
        <dbReference type="ChEBI" id="CHEBI:57856"/>
        <dbReference type="ChEBI" id="CHEBI:59789"/>
        <dbReference type="ChEBI" id="CHEBI:90615"/>
        <dbReference type="ChEBI" id="CHEBI:90616"/>
        <dbReference type="EC" id="2.1.1.72"/>
    </reaction>
</comment>
<feature type="region of interest" description="Disordered" evidence="7">
    <location>
        <begin position="1"/>
        <end position="23"/>
    </location>
</feature>
<feature type="domain" description="DUF559" evidence="9">
    <location>
        <begin position="630"/>
        <end position="734"/>
    </location>
</feature>
<dbReference type="Pfam" id="PF01555">
    <property type="entry name" value="N6_N4_Mtase"/>
    <property type="match status" value="1"/>
</dbReference>
<dbReference type="Proteomes" id="UP000006821">
    <property type="component" value="Chromosome"/>
</dbReference>
<evidence type="ECO:0000313" key="10">
    <source>
        <dbReference type="EMBL" id="AAU93260.1"/>
    </source>
</evidence>
<dbReference type="KEGG" id="mca:MCA0550"/>
<feature type="compositionally biased region" description="Low complexity" evidence="7">
    <location>
        <begin position="564"/>
        <end position="579"/>
    </location>
</feature>
<dbReference type="SUPFAM" id="SSF52980">
    <property type="entry name" value="Restriction endonuclease-like"/>
    <property type="match status" value="1"/>
</dbReference>
<dbReference type="Gene3D" id="3.40.50.150">
    <property type="entry name" value="Vaccinia Virus protein VP39"/>
    <property type="match status" value="1"/>
</dbReference>
<evidence type="ECO:0000256" key="1">
    <source>
        <dbReference type="ARBA" id="ARBA00006594"/>
    </source>
</evidence>
<dbReference type="InterPro" id="IPR002295">
    <property type="entry name" value="N4/N6-MTase_EcoPI_Mod-like"/>
</dbReference>
<dbReference type="EC" id="2.1.1.72" evidence="2"/>
<feature type="region of interest" description="Disordered" evidence="7">
    <location>
        <begin position="485"/>
        <end position="623"/>
    </location>
</feature>
<dbReference type="InterPro" id="IPR007569">
    <property type="entry name" value="DUF559"/>
</dbReference>
<feature type="region of interest" description="Disordered" evidence="7">
    <location>
        <begin position="740"/>
        <end position="805"/>
    </location>
</feature>
<evidence type="ECO:0000313" key="11">
    <source>
        <dbReference type="Proteomes" id="UP000006821"/>
    </source>
</evidence>
<dbReference type="REBASE" id="10411">
    <property type="entry name" value="M.McaTORF550P"/>
</dbReference>
<keyword evidence="3 10" id="KW-0489">Methyltransferase</keyword>
<keyword evidence="4 10" id="KW-0808">Transferase</keyword>
<dbReference type="CDD" id="cd01038">
    <property type="entry name" value="Endonuclease_DUF559"/>
    <property type="match status" value="1"/>
</dbReference>
<keyword evidence="5" id="KW-0949">S-adenosyl-L-methionine</keyword>
<dbReference type="eggNOG" id="COG2852">
    <property type="taxonomic scope" value="Bacteria"/>
</dbReference>
<dbReference type="InterPro" id="IPR002052">
    <property type="entry name" value="DNA_methylase_N6_adenine_CS"/>
</dbReference>
<reference evidence="10 11" key="1">
    <citation type="journal article" date="2004" name="PLoS Biol.">
        <title>Genomic insights into methanotrophy: the complete genome sequence of Methylococcus capsulatus (Bath).</title>
        <authorList>
            <person name="Ward N.L."/>
            <person name="Larsen O."/>
            <person name="Sakwa J."/>
            <person name="Bruseth L."/>
            <person name="Khouri H.M."/>
            <person name="Durkin A.S."/>
            <person name="Dimitrov G."/>
            <person name="Jiang L."/>
            <person name="Scanlan D."/>
            <person name="Kang K.H."/>
            <person name="Lewis M.R."/>
            <person name="Nelson K.E."/>
            <person name="Methe B.A."/>
            <person name="Wu M."/>
            <person name="Heidelberg J.F."/>
            <person name="Paulsen I.T."/>
            <person name="Fouts D.E."/>
            <person name="Ravel J."/>
            <person name="Tettelin H."/>
            <person name="Ren Q."/>
            <person name="Read T.D."/>
            <person name="DeBoy R.T."/>
            <person name="Seshadri R."/>
            <person name="Salzberg S.L."/>
            <person name="Jensen H.B."/>
            <person name="Birkeland N.K."/>
            <person name="Nelson W.C."/>
            <person name="Dodson R.J."/>
            <person name="Grindhaug S.H."/>
            <person name="Holt I.E."/>
            <person name="Eidhammer I."/>
            <person name="Jonasen I."/>
            <person name="Vanaken S."/>
            <person name="Utterback T.R."/>
            <person name="Feldblyum T.V."/>
            <person name="Fraser C.M."/>
            <person name="Lillehaug J.R."/>
            <person name="Eisen J.A."/>
        </authorList>
    </citation>
    <scope>NUCLEOTIDE SEQUENCE [LARGE SCALE GENOMIC DNA]</scope>
    <source>
        <strain evidence="11">ATCC 33009 / NCIMB 11132 / Bath</strain>
    </source>
</reference>
<organism evidence="10 11">
    <name type="scientific">Methylococcus capsulatus (strain ATCC 33009 / NCIMB 11132 / Bath)</name>
    <dbReference type="NCBI Taxonomy" id="243233"/>
    <lineage>
        <taxon>Bacteria</taxon>
        <taxon>Pseudomonadati</taxon>
        <taxon>Pseudomonadota</taxon>
        <taxon>Gammaproteobacteria</taxon>
        <taxon>Methylococcales</taxon>
        <taxon>Methylococcaceae</taxon>
        <taxon>Methylococcus</taxon>
    </lineage>
</organism>
<name>Q60BC7_METCA</name>
<dbReference type="EMBL" id="AE017282">
    <property type="protein sequence ID" value="AAU93260.1"/>
    <property type="molecule type" value="Genomic_DNA"/>
</dbReference>
<feature type="domain" description="DNA methylase N-4/N-6" evidence="8">
    <location>
        <begin position="82"/>
        <end position="420"/>
    </location>
</feature>
<dbReference type="GO" id="GO:0003677">
    <property type="term" value="F:DNA binding"/>
    <property type="evidence" value="ECO:0007669"/>
    <property type="project" value="InterPro"/>
</dbReference>
<evidence type="ECO:0000259" key="8">
    <source>
        <dbReference type="Pfam" id="PF01555"/>
    </source>
</evidence>
<proteinExistence type="inferred from homology"/>
<comment type="similarity">
    <text evidence="1">Belongs to the N(4)/N(6)-methyltransferase family.</text>
</comment>
<dbReference type="InterPro" id="IPR002941">
    <property type="entry name" value="DNA_methylase_N4/N6"/>
</dbReference>
<dbReference type="PANTHER" id="PTHR38590">
    <property type="entry name" value="BLL0828 PROTEIN"/>
    <property type="match status" value="1"/>
</dbReference>
<evidence type="ECO:0000256" key="6">
    <source>
        <dbReference type="ARBA" id="ARBA00047942"/>
    </source>
</evidence>
<accession>Q60BC7</accession>
<evidence type="ECO:0000256" key="5">
    <source>
        <dbReference type="ARBA" id="ARBA00022691"/>
    </source>
</evidence>
<evidence type="ECO:0000256" key="2">
    <source>
        <dbReference type="ARBA" id="ARBA00011900"/>
    </source>
</evidence>
<dbReference type="InterPro" id="IPR029063">
    <property type="entry name" value="SAM-dependent_MTases_sf"/>
</dbReference>
<evidence type="ECO:0000256" key="7">
    <source>
        <dbReference type="SAM" id="MobiDB-lite"/>
    </source>
</evidence>
<evidence type="ECO:0000259" key="9">
    <source>
        <dbReference type="Pfam" id="PF04480"/>
    </source>
</evidence>
<dbReference type="PRINTS" id="PR00506">
    <property type="entry name" value="D21N6MTFRASE"/>
</dbReference>
<dbReference type="GO" id="GO:0008170">
    <property type="term" value="F:N-methyltransferase activity"/>
    <property type="evidence" value="ECO:0007669"/>
    <property type="project" value="InterPro"/>
</dbReference>
<dbReference type="AlphaFoldDB" id="Q60BC7"/>
<protein>
    <recommendedName>
        <fullName evidence="2">site-specific DNA-methyltransferase (adenine-specific)</fullName>
        <ecNumber evidence="2">2.1.1.72</ecNumber>
    </recommendedName>
</protein>
<dbReference type="Gene3D" id="3.40.960.10">
    <property type="entry name" value="VSR Endonuclease"/>
    <property type="match status" value="1"/>
</dbReference>
<evidence type="ECO:0000256" key="4">
    <source>
        <dbReference type="ARBA" id="ARBA00022679"/>
    </source>
</evidence>
<gene>
    <name evidence="10" type="ordered locus">MCA0550</name>
</gene>
<dbReference type="InterPro" id="IPR047216">
    <property type="entry name" value="Endonuclease_DUF559_bact"/>
</dbReference>